<dbReference type="Proteomes" id="UP001297581">
    <property type="component" value="Unassembled WGS sequence"/>
</dbReference>
<dbReference type="GO" id="GO:0008704">
    <property type="term" value="F:5-carboxymethyl-2-hydroxymuconate delta-isomerase activity"/>
    <property type="evidence" value="ECO:0007669"/>
    <property type="project" value="InterPro"/>
</dbReference>
<gene>
    <name evidence="1" type="ORF">MJ923_07020</name>
</gene>
<accession>A0AAJ1BFZ0</accession>
<dbReference type="Pfam" id="PF02962">
    <property type="entry name" value="CHMI"/>
    <property type="match status" value="1"/>
</dbReference>
<dbReference type="SUPFAM" id="SSF55331">
    <property type="entry name" value="Tautomerase/MIF"/>
    <property type="match status" value="1"/>
</dbReference>
<name>A0AAJ1BFZ0_9GAMM</name>
<evidence type="ECO:0000313" key="2">
    <source>
        <dbReference type="Proteomes" id="UP001297581"/>
    </source>
</evidence>
<dbReference type="CDD" id="cd00580">
    <property type="entry name" value="CHMI"/>
    <property type="match status" value="1"/>
</dbReference>
<sequence length="113" mass="12118">MPHCVIDFSPDLMGDELALKLTQACHGAMLQSGLFDPVSVKTRAYRADAALTGQGDDSFIHVDIAIMPGRSSEQKLALMQAVADAIATADVVASSLTMEVRELVQAHYMKKLA</sequence>
<organism evidence="1 2">
    <name type="scientific">Shewanella zhuhaiensis</name>
    <dbReference type="NCBI Taxonomy" id="2919576"/>
    <lineage>
        <taxon>Bacteria</taxon>
        <taxon>Pseudomonadati</taxon>
        <taxon>Pseudomonadota</taxon>
        <taxon>Gammaproteobacteria</taxon>
        <taxon>Alteromonadales</taxon>
        <taxon>Shewanellaceae</taxon>
        <taxon>Shewanella</taxon>
    </lineage>
</organism>
<dbReference type="InterPro" id="IPR004220">
    <property type="entry name" value="5-COMe_2-OHmuconate_Isoase"/>
</dbReference>
<reference evidence="1 2" key="1">
    <citation type="submission" date="2022-02" db="EMBL/GenBank/DDBJ databases">
        <title>The genome sequence of Shewanella sp. 3B26.</title>
        <authorList>
            <person name="Du J."/>
        </authorList>
    </citation>
    <scope>NUCLEOTIDE SEQUENCE [LARGE SCALE GENOMIC DNA]</scope>
    <source>
        <strain evidence="1 2">3B26</strain>
    </source>
</reference>
<proteinExistence type="predicted"/>
<dbReference type="InterPro" id="IPR014347">
    <property type="entry name" value="Tautomerase/MIF_sf"/>
</dbReference>
<keyword evidence="2" id="KW-1185">Reference proteome</keyword>
<comment type="caution">
    <text evidence="1">The sequence shown here is derived from an EMBL/GenBank/DDBJ whole genome shotgun (WGS) entry which is preliminary data.</text>
</comment>
<protein>
    <submittedName>
        <fullName evidence="1">5-carboxymethyl-2-hydroxymuconate Delta-isomerase</fullName>
    </submittedName>
</protein>
<dbReference type="AlphaFoldDB" id="A0AAJ1BFZ0"/>
<dbReference type="Gene3D" id="3.30.429.10">
    <property type="entry name" value="Macrophage Migration Inhibitory Factor"/>
    <property type="match status" value="1"/>
</dbReference>
<dbReference type="PANTHER" id="PTHR37950">
    <property type="entry name" value="4-HYDROXYPHENYLACETATE CATABOLISM PROTEIN"/>
    <property type="match status" value="1"/>
</dbReference>
<dbReference type="PANTHER" id="PTHR37950:SF1">
    <property type="entry name" value="4-HYDROXYPHENYLACETATE CATABOLISM PROTEIN"/>
    <property type="match status" value="1"/>
</dbReference>
<dbReference type="EMBL" id="JAKUDL010000002">
    <property type="protein sequence ID" value="MCH4294053.1"/>
    <property type="molecule type" value="Genomic_DNA"/>
</dbReference>
<evidence type="ECO:0000313" key="1">
    <source>
        <dbReference type="EMBL" id="MCH4294053.1"/>
    </source>
</evidence>
<dbReference type="RefSeq" id="WP_240590483.1">
    <property type="nucleotide sequence ID" value="NZ_JAKUDL010000002.1"/>
</dbReference>